<dbReference type="InterPro" id="IPR004358">
    <property type="entry name" value="Sig_transdc_His_kin-like_C"/>
</dbReference>
<evidence type="ECO:0000256" key="8">
    <source>
        <dbReference type="ARBA" id="ARBA00022692"/>
    </source>
</evidence>
<dbReference type="PROSITE" id="PS50109">
    <property type="entry name" value="HIS_KIN"/>
    <property type="match status" value="1"/>
</dbReference>
<keyword evidence="9" id="KW-0547">Nucleotide-binding</keyword>
<protein>
    <recommendedName>
        <fullName evidence="3">histidine kinase</fullName>
        <ecNumber evidence="3">2.7.13.3</ecNumber>
    </recommendedName>
</protein>
<dbReference type="PANTHER" id="PTHR44936">
    <property type="entry name" value="SENSOR PROTEIN CREC"/>
    <property type="match status" value="1"/>
</dbReference>
<dbReference type="RefSeq" id="WP_008945431.1">
    <property type="nucleotide sequence ID" value="NZ_AMRL01000021.1"/>
</dbReference>
<evidence type="ECO:0000256" key="15">
    <source>
        <dbReference type="SAM" id="Phobius"/>
    </source>
</evidence>
<evidence type="ECO:0000256" key="1">
    <source>
        <dbReference type="ARBA" id="ARBA00000085"/>
    </source>
</evidence>
<keyword evidence="8 15" id="KW-0812">Transmembrane</keyword>
<evidence type="ECO:0000256" key="6">
    <source>
        <dbReference type="ARBA" id="ARBA00022553"/>
    </source>
</evidence>
<proteinExistence type="predicted"/>
<dbReference type="CDD" id="cd00082">
    <property type="entry name" value="HisKA"/>
    <property type="match status" value="1"/>
</dbReference>
<evidence type="ECO:0000256" key="4">
    <source>
        <dbReference type="ARBA" id="ARBA00022475"/>
    </source>
</evidence>
<keyword evidence="10 18" id="KW-0418">Kinase</keyword>
<dbReference type="PATRIC" id="fig|1207063.3.peg.2855"/>
<gene>
    <name evidence="18" type="ORF">P24_14139</name>
</gene>
<dbReference type="Pfam" id="PF02518">
    <property type="entry name" value="HATPase_c"/>
    <property type="match status" value="1"/>
</dbReference>
<dbReference type="AlphaFoldDB" id="K2JAE4"/>
<dbReference type="EC" id="2.7.13.3" evidence="3"/>
<dbReference type="InterPro" id="IPR003660">
    <property type="entry name" value="HAMP_dom"/>
</dbReference>
<dbReference type="GO" id="GO:0005886">
    <property type="term" value="C:plasma membrane"/>
    <property type="evidence" value="ECO:0007669"/>
    <property type="project" value="UniProtKB-SubCell"/>
</dbReference>
<dbReference type="InterPro" id="IPR036890">
    <property type="entry name" value="HATPase_C_sf"/>
</dbReference>
<organism evidence="18 19">
    <name type="scientific">Oceanibaculum indicum P24</name>
    <dbReference type="NCBI Taxonomy" id="1207063"/>
    <lineage>
        <taxon>Bacteria</taxon>
        <taxon>Pseudomonadati</taxon>
        <taxon>Pseudomonadota</taxon>
        <taxon>Alphaproteobacteria</taxon>
        <taxon>Rhodospirillales</taxon>
        <taxon>Oceanibaculaceae</taxon>
        <taxon>Oceanibaculum</taxon>
    </lineage>
</organism>
<keyword evidence="6" id="KW-0597">Phosphoprotein</keyword>
<dbReference type="Proteomes" id="UP000006746">
    <property type="component" value="Unassembled WGS sequence"/>
</dbReference>
<accession>K2JAE4</accession>
<dbReference type="Pfam" id="PF00512">
    <property type="entry name" value="HisKA"/>
    <property type="match status" value="1"/>
</dbReference>
<sequence>MRGQLVALLLLALAVVQCFSVWMFIEERSNAVLAALAKDGTSRVLAAADRLEAAPEESHTAIIQAAESFDFQLSIDNRALSDAPGAESLTFLAEHIRSVLATAPQRPFRLALVDEDQTIAPTQAGSNRDEDGDPNQLAVSALLRDGRWLNARIDTGGPPLQWAWQALASMALTGAAVIAVVWFLIGQISRPLQRLADNAERLGRDNAIQPVRGAGPNEVRRLAVTFDDMADRLTRLLAERATMLAALGHDLRSPITAMRLRLELVDDTETRERMANCLDEMQSLVESALAIARGVDTAEPVSQVNLGQMLALLADELREAGGKASLSVTGNFVVQARQASLKRALRNIADNAIRYGGEARITLEGAEDAARISVEDDGPGIPAHERARIFEPFVRLETSRSRDTGGSGLGLAIAKMVIESNGGSLTAEDARNGGARFVVSLPAS</sequence>
<dbReference type="PRINTS" id="PR00344">
    <property type="entry name" value="BCTRLSENSOR"/>
</dbReference>
<dbReference type="PANTHER" id="PTHR44936:SF5">
    <property type="entry name" value="SENSOR HISTIDINE KINASE ENVZ"/>
    <property type="match status" value="1"/>
</dbReference>
<dbReference type="GO" id="GO:0000155">
    <property type="term" value="F:phosphorelay sensor kinase activity"/>
    <property type="evidence" value="ECO:0007669"/>
    <property type="project" value="InterPro"/>
</dbReference>
<feature type="transmembrane region" description="Helical" evidence="15">
    <location>
        <begin position="162"/>
        <end position="185"/>
    </location>
</feature>
<comment type="caution">
    <text evidence="18">The sequence shown here is derived from an EMBL/GenBank/DDBJ whole genome shotgun (WGS) entry which is preliminary data.</text>
</comment>
<dbReference type="STRING" id="1207063.P24_14139"/>
<dbReference type="SMART" id="SM00387">
    <property type="entry name" value="HATPase_c"/>
    <property type="match status" value="1"/>
</dbReference>
<dbReference type="InterPro" id="IPR003594">
    <property type="entry name" value="HATPase_dom"/>
</dbReference>
<dbReference type="GO" id="GO:0005524">
    <property type="term" value="F:ATP binding"/>
    <property type="evidence" value="ECO:0007669"/>
    <property type="project" value="UniProtKB-KW"/>
</dbReference>
<evidence type="ECO:0000313" key="19">
    <source>
        <dbReference type="Proteomes" id="UP000006746"/>
    </source>
</evidence>
<keyword evidence="7" id="KW-0808">Transferase</keyword>
<dbReference type="SMART" id="SM00388">
    <property type="entry name" value="HisKA"/>
    <property type="match status" value="1"/>
</dbReference>
<evidence type="ECO:0000256" key="14">
    <source>
        <dbReference type="ARBA" id="ARBA00023136"/>
    </source>
</evidence>
<dbReference type="InterPro" id="IPR036097">
    <property type="entry name" value="HisK_dim/P_sf"/>
</dbReference>
<evidence type="ECO:0000256" key="12">
    <source>
        <dbReference type="ARBA" id="ARBA00022989"/>
    </source>
</evidence>
<comment type="subcellular location">
    <subcellularLocation>
        <location evidence="2">Cell inner membrane</location>
        <topology evidence="2">Multi-pass membrane protein</topology>
    </subcellularLocation>
</comment>
<dbReference type="eggNOG" id="COG2205">
    <property type="taxonomic scope" value="Bacteria"/>
</dbReference>
<dbReference type="SMART" id="SM00304">
    <property type="entry name" value="HAMP"/>
    <property type="match status" value="1"/>
</dbReference>
<dbReference type="PROSITE" id="PS50885">
    <property type="entry name" value="HAMP"/>
    <property type="match status" value="1"/>
</dbReference>
<dbReference type="Pfam" id="PF00672">
    <property type="entry name" value="HAMP"/>
    <property type="match status" value="1"/>
</dbReference>
<evidence type="ECO:0000256" key="7">
    <source>
        <dbReference type="ARBA" id="ARBA00022679"/>
    </source>
</evidence>
<dbReference type="CDD" id="cd00075">
    <property type="entry name" value="HATPase"/>
    <property type="match status" value="1"/>
</dbReference>
<dbReference type="InterPro" id="IPR005467">
    <property type="entry name" value="His_kinase_dom"/>
</dbReference>
<evidence type="ECO:0000256" key="13">
    <source>
        <dbReference type="ARBA" id="ARBA00023012"/>
    </source>
</evidence>
<evidence type="ECO:0000259" key="16">
    <source>
        <dbReference type="PROSITE" id="PS50109"/>
    </source>
</evidence>
<dbReference type="CDD" id="cd06225">
    <property type="entry name" value="HAMP"/>
    <property type="match status" value="1"/>
</dbReference>
<comment type="catalytic activity">
    <reaction evidence="1">
        <text>ATP + protein L-histidine = ADP + protein N-phospho-L-histidine.</text>
        <dbReference type="EC" id="2.7.13.3"/>
    </reaction>
</comment>
<keyword evidence="12 15" id="KW-1133">Transmembrane helix</keyword>
<keyword evidence="4" id="KW-1003">Cell membrane</keyword>
<evidence type="ECO:0000256" key="5">
    <source>
        <dbReference type="ARBA" id="ARBA00022519"/>
    </source>
</evidence>
<keyword evidence="5" id="KW-0997">Cell inner membrane</keyword>
<evidence type="ECO:0000313" key="18">
    <source>
        <dbReference type="EMBL" id="EKE72103.1"/>
    </source>
</evidence>
<keyword evidence="13" id="KW-0902">Two-component regulatory system</keyword>
<feature type="domain" description="HAMP" evidence="17">
    <location>
        <begin position="186"/>
        <end position="238"/>
    </location>
</feature>
<reference evidence="18 19" key="1">
    <citation type="journal article" date="2012" name="J. Bacteriol.">
        <title>Genome Sequence of Oceanibaculum indicum Type Strain P24.</title>
        <authorList>
            <person name="Lai Q."/>
            <person name="Shao Z."/>
        </authorList>
    </citation>
    <scope>NUCLEOTIDE SEQUENCE [LARGE SCALE GENOMIC DNA]</scope>
    <source>
        <strain evidence="18 19">P24</strain>
    </source>
</reference>
<dbReference type="SUPFAM" id="SSF47384">
    <property type="entry name" value="Homodimeric domain of signal transducing histidine kinase"/>
    <property type="match status" value="1"/>
</dbReference>
<dbReference type="Gene3D" id="1.10.8.500">
    <property type="entry name" value="HAMP domain in histidine kinase"/>
    <property type="match status" value="1"/>
</dbReference>
<name>K2JAE4_9PROT</name>
<dbReference type="EMBL" id="AMRL01000021">
    <property type="protein sequence ID" value="EKE72103.1"/>
    <property type="molecule type" value="Genomic_DNA"/>
</dbReference>
<feature type="domain" description="Histidine kinase" evidence="16">
    <location>
        <begin position="246"/>
        <end position="444"/>
    </location>
</feature>
<dbReference type="InterPro" id="IPR050980">
    <property type="entry name" value="2C_sensor_his_kinase"/>
</dbReference>
<dbReference type="SUPFAM" id="SSF55874">
    <property type="entry name" value="ATPase domain of HSP90 chaperone/DNA topoisomerase II/histidine kinase"/>
    <property type="match status" value="1"/>
</dbReference>
<evidence type="ECO:0000256" key="2">
    <source>
        <dbReference type="ARBA" id="ARBA00004429"/>
    </source>
</evidence>
<keyword evidence="11" id="KW-0067">ATP-binding</keyword>
<evidence type="ECO:0000256" key="9">
    <source>
        <dbReference type="ARBA" id="ARBA00022741"/>
    </source>
</evidence>
<keyword evidence="14 15" id="KW-0472">Membrane</keyword>
<evidence type="ECO:0000259" key="17">
    <source>
        <dbReference type="PROSITE" id="PS50885"/>
    </source>
</evidence>
<dbReference type="InterPro" id="IPR003661">
    <property type="entry name" value="HisK_dim/P_dom"/>
</dbReference>
<dbReference type="Gene3D" id="3.30.565.10">
    <property type="entry name" value="Histidine kinase-like ATPase, C-terminal domain"/>
    <property type="match status" value="1"/>
</dbReference>
<evidence type="ECO:0000256" key="11">
    <source>
        <dbReference type="ARBA" id="ARBA00022840"/>
    </source>
</evidence>
<evidence type="ECO:0000256" key="10">
    <source>
        <dbReference type="ARBA" id="ARBA00022777"/>
    </source>
</evidence>
<dbReference type="Gene3D" id="1.10.287.130">
    <property type="match status" value="1"/>
</dbReference>
<evidence type="ECO:0000256" key="3">
    <source>
        <dbReference type="ARBA" id="ARBA00012438"/>
    </source>
</evidence>
<dbReference type="SUPFAM" id="SSF158472">
    <property type="entry name" value="HAMP domain-like"/>
    <property type="match status" value="1"/>
</dbReference>
<keyword evidence="19" id="KW-1185">Reference proteome</keyword>